<feature type="region of interest" description="Disordered" evidence="1">
    <location>
        <begin position="129"/>
        <end position="149"/>
    </location>
</feature>
<dbReference type="EMBL" id="SKCS01000177">
    <property type="protein sequence ID" value="TNN14362.1"/>
    <property type="molecule type" value="Genomic_DNA"/>
</dbReference>
<dbReference type="EMBL" id="SKCS01000177">
    <property type="protein sequence ID" value="TNN14363.1"/>
    <property type="molecule type" value="Genomic_DNA"/>
</dbReference>
<evidence type="ECO:0000256" key="2">
    <source>
        <dbReference type="SAM" id="SignalP"/>
    </source>
</evidence>
<dbReference type="OrthoDB" id="6257865at2759"/>
<proteinExistence type="predicted"/>
<keyword evidence="2" id="KW-0732">Signal</keyword>
<sequence length="197" mass="22903">MRLYLPKLYLILIANIIILPDVILSEINSNTEYDKHYIHSNNLLYPTLYENIEDDTILNDNDIVDYIISKNQHFNDDQTLQPIDNHKYWINELPNHDNDYENEHQERIISSNLIKKLTENLLKQQNAPSSLLSSSSSSSSSPGSLSSTSIFRESSLPSLTSARSILRNSRSKNSLHRPYRLKRDDLGWKKRSMHYNV</sequence>
<accession>A0A4Z2DCW5</accession>
<reference evidence="3 4" key="1">
    <citation type="submission" date="2019-03" db="EMBL/GenBank/DDBJ databases">
        <title>An improved genome assembly of the fluke Schistosoma japonicum.</title>
        <authorList>
            <person name="Hu W."/>
            <person name="Luo F."/>
            <person name="Yin M."/>
            <person name="Mo X."/>
            <person name="Sun C."/>
            <person name="Wu Q."/>
            <person name="Zhu B."/>
            <person name="Xiang M."/>
            <person name="Wang J."/>
            <person name="Wang Y."/>
            <person name="Zhang T."/>
            <person name="Xu B."/>
            <person name="Zheng H."/>
            <person name="Feng Z."/>
        </authorList>
    </citation>
    <scope>NUCLEOTIDE SEQUENCE [LARGE SCALE GENOMIC DNA]</scope>
    <source>
        <strain evidence="3">HuSjv2</strain>
        <tissue evidence="3">Worms</tissue>
    </source>
</reference>
<name>A0A4Z2DCW5_SCHJA</name>
<gene>
    <name evidence="3" type="ORF">EWB00_002213</name>
</gene>
<feature type="chain" id="PRO_5036130384" evidence="2">
    <location>
        <begin position="26"/>
        <end position="197"/>
    </location>
</feature>
<comment type="caution">
    <text evidence="3">The sequence shown here is derived from an EMBL/GenBank/DDBJ whole genome shotgun (WGS) entry which is preliminary data.</text>
</comment>
<protein>
    <submittedName>
        <fullName evidence="3">Uncharacterized protein</fullName>
    </submittedName>
</protein>
<feature type="signal peptide" evidence="2">
    <location>
        <begin position="1"/>
        <end position="25"/>
    </location>
</feature>
<evidence type="ECO:0000256" key="1">
    <source>
        <dbReference type="SAM" id="MobiDB-lite"/>
    </source>
</evidence>
<evidence type="ECO:0000313" key="3">
    <source>
        <dbReference type="EMBL" id="TNN14362.1"/>
    </source>
</evidence>
<dbReference type="Proteomes" id="UP000311919">
    <property type="component" value="Unassembled WGS sequence"/>
</dbReference>
<dbReference type="AlphaFoldDB" id="A0A4Z2DCW5"/>
<evidence type="ECO:0000313" key="4">
    <source>
        <dbReference type="Proteomes" id="UP000311919"/>
    </source>
</evidence>
<keyword evidence="4" id="KW-1185">Reference proteome</keyword>
<organism evidence="3 4">
    <name type="scientific">Schistosoma japonicum</name>
    <name type="common">Blood fluke</name>
    <dbReference type="NCBI Taxonomy" id="6182"/>
    <lineage>
        <taxon>Eukaryota</taxon>
        <taxon>Metazoa</taxon>
        <taxon>Spiralia</taxon>
        <taxon>Lophotrochozoa</taxon>
        <taxon>Platyhelminthes</taxon>
        <taxon>Trematoda</taxon>
        <taxon>Digenea</taxon>
        <taxon>Strigeidida</taxon>
        <taxon>Schistosomatoidea</taxon>
        <taxon>Schistosomatidae</taxon>
        <taxon>Schistosoma</taxon>
    </lineage>
</organism>